<proteinExistence type="predicted"/>
<dbReference type="AlphaFoldDB" id="A0AA37GUD3"/>
<reference evidence="1 2" key="1">
    <citation type="submission" date="2021-07" db="EMBL/GenBank/DDBJ databases">
        <title>Genome data of Colletotrichum spaethianum.</title>
        <authorList>
            <person name="Utami Y.D."/>
            <person name="Hiruma K."/>
        </authorList>
    </citation>
    <scope>NUCLEOTIDE SEQUENCE [LARGE SCALE GENOMIC DNA]</scope>
    <source>
        <strain evidence="1 2">MAFF 242679</strain>
    </source>
</reference>
<evidence type="ECO:0000313" key="1">
    <source>
        <dbReference type="EMBL" id="GJC86288.1"/>
    </source>
</evidence>
<keyword evidence="2" id="KW-1185">Reference proteome</keyword>
<protein>
    <submittedName>
        <fullName evidence="1">Uncharacterized protein</fullName>
    </submittedName>
</protein>
<gene>
    <name evidence="1" type="ORF">ColLi_09126</name>
</gene>
<evidence type="ECO:0000313" key="2">
    <source>
        <dbReference type="Proteomes" id="UP001055172"/>
    </source>
</evidence>
<organism evidence="1 2">
    <name type="scientific">Colletotrichum liriopes</name>
    <dbReference type="NCBI Taxonomy" id="708192"/>
    <lineage>
        <taxon>Eukaryota</taxon>
        <taxon>Fungi</taxon>
        <taxon>Dikarya</taxon>
        <taxon>Ascomycota</taxon>
        <taxon>Pezizomycotina</taxon>
        <taxon>Sordariomycetes</taxon>
        <taxon>Hypocreomycetidae</taxon>
        <taxon>Glomerellales</taxon>
        <taxon>Glomerellaceae</taxon>
        <taxon>Colletotrichum</taxon>
        <taxon>Colletotrichum spaethianum species complex</taxon>
    </lineage>
</organism>
<dbReference type="EMBL" id="BPPX01000021">
    <property type="protein sequence ID" value="GJC86288.1"/>
    <property type="molecule type" value="Genomic_DNA"/>
</dbReference>
<comment type="caution">
    <text evidence="1">The sequence shown here is derived from an EMBL/GenBank/DDBJ whole genome shotgun (WGS) entry which is preliminary data.</text>
</comment>
<name>A0AA37GUD3_9PEZI</name>
<sequence>MPKRKVLRIIIRIIKRALSPGRVLDYVQGHAAESPAAPQHVPAEALAIPRLLSGYIVQAVAQHLTRSQVDAVAIVVVPRRRYTLRDRRVLAVHVVKLVSDASVSVGSAGRVK</sequence>
<dbReference type="Proteomes" id="UP001055172">
    <property type="component" value="Unassembled WGS sequence"/>
</dbReference>
<accession>A0AA37GUD3</accession>